<comment type="caution">
    <text evidence="2">The sequence shown here is derived from an EMBL/GenBank/DDBJ whole genome shotgun (WGS) entry which is preliminary data.</text>
</comment>
<evidence type="ECO:0000313" key="2">
    <source>
        <dbReference type="EMBL" id="RCK71216.1"/>
    </source>
</evidence>
<dbReference type="PANTHER" id="PTHR43433">
    <property type="entry name" value="HYDROLASE, ALPHA/BETA FOLD FAMILY PROTEIN"/>
    <property type="match status" value="1"/>
</dbReference>
<dbReference type="InterPro" id="IPR050471">
    <property type="entry name" value="AB_hydrolase"/>
</dbReference>
<evidence type="ECO:0000259" key="1">
    <source>
        <dbReference type="Pfam" id="PF12697"/>
    </source>
</evidence>
<dbReference type="SUPFAM" id="SSF53474">
    <property type="entry name" value="alpha/beta-Hydrolases"/>
    <property type="match status" value="1"/>
</dbReference>
<feature type="domain" description="AB hydrolase-1" evidence="1">
    <location>
        <begin position="45"/>
        <end position="264"/>
    </location>
</feature>
<dbReference type="AlphaFoldDB" id="A0A367YZ95"/>
<keyword evidence="3" id="KW-1185">Reference proteome</keyword>
<gene>
    <name evidence="2" type="ORF">DT076_01835</name>
</gene>
<proteinExistence type="predicted"/>
<dbReference type="RefSeq" id="WP_114124919.1">
    <property type="nucleotide sequence ID" value="NZ_QOUI01000001.1"/>
</dbReference>
<keyword evidence="2" id="KW-0378">Hydrolase</keyword>
<dbReference type="EMBL" id="QOUI01000001">
    <property type="protein sequence ID" value="RCK71216.1"/>
    <property type="molecule type" value="Genomic_DNA"/>
</dbReference>
<protein>
    <submittedName>
        <fullName evidence="2">Alpha/beta hydrolase</fullName>
    </submittedName>
</protein>
<reference evidence="2 3" key="1">
    <citation type="submission" date="2018-07" db="EMBL/GenBank/DDBJ databases">
        <title>Desertimonas flava gen. nov. sp. nov.</title>
        <authorList>
            <person name="Liu S."/>
        </authorList>
    </citation>
    <scope>NUCLEOTIDE SEQUENCE [LARGE SCALE GENOMIC DNA]</scope>
    <source>
        <strain evidence="2 3">16Sb5-5</strain>
    </source>
</reference>
<sequence>MVDGTVRSADGTTIAYSAWGDGDPVVIIDGATAYRATTPENAATAELLADRYRVINYDRRGRGGSGDTTPYAVEREFEDLAAVLEQAGEGRPATVFGWSSGALLALNAVHAGVPVARLALFEPPVVVDGSRPPLPADYVERLDTAVADGRPGDAVTLFLTAAIGLPEEVAAGMRADQDTWSRLEAIAPTIAYDGRQLGDTVSGRPLPAGLWDRVDVPVLVLHGDATWPFLTAGARAVAGILPTATLRAIPGENHSTTPAVLAEALRDFIGKS</sequence>
<organism evidence="2 3">
    <name type="scientific">Desertihabitans brevis</name>
    <dbReference type="NCBI Taxonomy" id="2268447"/>
    <lineage>
        <taxon>Bacteria</taxon>
        <taxon>Bacillati</taxon>
        <taxon>Actinomycetota</taxon>
        <taxon>Actinomycetes</taxon>
        <taxon>Propionibacteriales</taxon>
        <taxon>Propionibacteriaceae</taxon>
        <taxon>Desertihabitans</taxon>
    </lineage>
</organism>
<dbReference type="GO" id="GO:0016787">
    <property type="term" value="F:hydrolase activity"/>
    <property type="evidence" value="ECO:0007669"/>
    <property type="project" value="UniProtKB-KW"/>
</dbReference>
<dbReference type="InterPro" id="IPR029058">
    <property type="entry name" value="AB_hydrolase_fold"/>
</dbReference>
<dbReference type="Proteomes" id="UP000252770">
    <property type="component" value="Unassembled WGS sequence"/>
</dbReference>
<evidence type="ECO:0000313" key="3">
    <source>
        <dbReference type="Proteomes" id="UP000252770"/>
    </source>
</evidence>
<dbReference type="InterPro" id="IPR000073">
    <property type="entry name" value="AB_hydrolase_1"/>
</dbReference>
<dbReference type="Gene3D" id="3.40.50.1820">
    <property type="entry name" value="alpha/beta hydrolase"/>
    <property type="match status" value="1"/>
</dbReference>
<dbReference type="Pfam" id="PF12697">
    <property type="entry name" value="Abhydrolase_6"/>
    <property type="match status" value="1"/>
</dbReference>
<accession>A0A367YZ95</accession>
<name>A0A367YZ95_9ACTN</name>
<dbReference type="PANTHER" id="PTHR43433:SF5">
    <property type="entry name" value="AB HYDROLASE-1 DOMAIN-CONTAINING PROTEIN"/>
    <property type="match status" value="1"/>
</dbReference>